<gene>
    <name evidence="5" type="ORF">GJ654_09455</name>
</gene>
<dbReference type="SUPFAM" id="SSF50891">
    <property type="entry name" value="Cyclophilin-like"/>
    <property type="match status" value="1"/>
</dbReference>
<evidence type="ECO:0000313" key="6">
    <source>
        <dbReference type="Proteomes" id="UP000439113"/>
    </source>
</evidence>
<dbReference type="Gene3D" id="2.40.100.10">
    <property type="entry name" value="Cyclophilin-like"/>
    <property type="match status" value="1"/>
</dbReference>
<dbReference type="Proteomes" id="UP000439113">
    <property type="component" value="Unassembled WGS sequence"/>
</dbReference>
<keyword evidence="1" id="KW-0547">Nucleotide-binding</keyword>
<accession>A0A6N8DKW4</accession>
<dbReference type="Pfam" id="PF02626">
    <property type="entry name" value="CT_A_B"/>
    <property type="match status" value="1"/>
</dbReference>
<dbReference type="InterPro" id="IPR029000">
    <property type="entry name" value="Cyclophilin-like_dom_sf"/>
</dbReference>
<dbReference type="OrthoDB" id="9768696at2"/>
<evidence type="ECO:0000256" key="2">
    <source>
        <dbReference type="ARBA" id="ARBA00022801"/>
    </source>
</evidence>
<proteinExistence type="predicted"/>
<dbReference type="GO" id="GO:0016787">
    <property type="term" value="F:hydrolase activity"/>
    <property type="evidence" value="ECO:0007669"/>
    <property type="project" value="UniProtKB-KW"/>
</dbReference>
<comment type="caution">
    <text evidence="5">The sequence shown here is derived from an EMBL/GenBank/DDBJ whole genome shotgun (WGS) entry which is preliminary data.</text>
</comment>
<dbReference type="GO" id="GO:0005524">
    <property type="term" value="F:ATP binding"/>
    <property type="evidence" value="ECO:0007669"/>
    <property type="project" value="UniProtKB-KW"/>
</dbReference>
<dbReference type="SMART" id="SM00797">
    <property type="entry name" value="AHS2"/>
    <property type="match status" value="1"/>
</dbReference>
<keyword evidence="2 5" id="KW-0378">Hydrolase</keyword>
<protein>
    <submittedName>
        <fullName evidence="5">Allophanate hydrolase subunit 2 family protein</fullName>
    </submittedName>
</protein>
<organism evidence="5 6">
    <name type="scientific">Rhodoblastus acidophilus</name>
    <name type="common">Rhodopseudomonas acidophila</name>
    <dbReference type="NCBI Taxonomy" id="1074"/>
    <lineage>
        <taxon>Bacteria</taxon>
        <taxon>Pseudomonadati</taxon>
        <taxon>Pseudomonadota</taxon>
        <taxon>Alphaproteobacteria</taxon>
        <taxon>Hyphomicrobiales</taxon>
        <taxon>Rhodoblastaceae</taxon>
        <taxon>Rhodoblastus</taxon>
    </lineage>
</organism>
<reference evidence="5 6" key="1">
    <citation type="submission" date="2019-11" db="EMBL/GenBank/DDBJ databases">
        <title>Whole-genome sequence of a Rhodoblastus acidophilus DSM 142.</title>
        <authorList>
            <person name="Kyndt J.A."/>
            <person name="Meyer T.E."/>
        </authorList>
    </citation>
    <scope>NUCLEOTIDE SEQUENCE [LARGE SCALE GENOMIC DNA]</scope>
    <source>
        <strain evidence="5 6">DSM 142</strain>
    </source>
</reference>
<sequence>MARLIVEHPGLGVSIQDSGRTGYRKLGVPVSGALDQRFRLAANLLAGAPEQAAVLEILLAAPVFRVEQGPLRLGLAGAISGVLFREGDEKKVESWRGLLLHEGDRLALKLLRAPGYIGFSGGLDASVRLGSRSTYARAGLGGALAVRDLLTCASAQGEDIAAPPLCAGEGPLRFIPGPQVDHFSPETFEAFTTARWTARPESDRMGLRLVGPRLACRKSANIVSDGVTPGAIQVPGDGQPIVLRADGQTSGGYAKIGCIISADLDRLAHVLPGEEVRFRAVDATEAARARAERRDGFEKWRQALVPIGFDEKKLWSENLIGGAIFGE</sequence>
<evidence type="ECO:0000256" key="3">
    <source>
        <dbReference type="ARBA" id="ARBA00022840"/>
    </source>
</evidence>
<evidence type="ECO:0000313" key="5">
    <source>
        <dbReference type="EMBL" id="MTV31220.1"/>
    </source>
</evidence>
<dbReference type="EMBL" id="WNKS01000006">
    <property type="protein sequence ID" value="MTV31220.1"/>
    <property type="molecule type" value="Genomic_DNA"/>
</dbReference>
<keyword evidence="3" id="KW-0067">ATP-binding</keyword>
<dbReference type="InterPro" id="IPR003778">
    <property type="entry name" value="CT_A_B"/>
</dbReference>
<dbReference type="AlphaFoldDB" id="A0A6N8DKW4"/>
<dbReference type="RefSeq" id="WP_155445906.1">
    <property type="nucleotide sequence ID" value="NZ_JAOQNR010000006.1"/>
</dbReference>
<dbReference type="PANTHER" id="PTHR43309:SF5">
    <property type="entry name" value="5-OXOPROLINASE SUBUNIT C"/>
    <property type="match status" value="1"/>
</dbReference>
<dbReference type="PANTHER" id="PTHR43309">
    <property type="entry name" value="5-OXOPROLINASE SUBUNIT C"/>
    <property type="match status" value="1"/>
</dbReference>
<evidence type="ECO:0000259" key="4">
    <source>
        <dbReference type="SMART" id="SM00797"/>
    </source>
</evidence>
<dbReference type="InterPro" id="IPR052708">
    <property type="entry name" value="PxpC"/>
</dbReference>
<name>A0A6N8DKW4_RHOAC</name>
<feature type="domain" description="Carboxyltransferase" evidence="4">
    <location>
        <begin position="25"/>
        <end position="296"/>
    </location>
</feature>
<evidence type="ECO:0000256" key="1">
    <source>
        <dbReference type="ARBA" id="ARBA00022741"/>
    </source>
</evidence>